<feature type="transmembrane region" description="Helical" evidence="1">
    <location>
        <begin position="60"/>
        <end position="86"/>
    </location>
</feature>
<evidence type="ECO:0000313" key="3">
    <source>
        <dbReference type="Proteomes" id="UP000439780"/>
    </source>
</evidence>
<reference evidence="2 3" key="1">
    <citation type="submission" date="2019-12" db="EMBL/GenBank/DDBJ databases">
        <title>Genomic-based taxomic classification of the family Erythrobacteraceae.</title>
        <authorList>
            <person name="Xu L."/>
        </authorList>
    </citation>
    <scope>NUCLEOTIDE SEQUENCE [LARGE SCALE GENOMIC DNA]</scope>
    <source>
        <strain evidence="2 3">KEMB 9005-328</strain>
    </source>
</reference>
<protein>
    <submittedName>
        <fullName evidence="2">DUF2165 family protein</fullName>
    </submittedName>
</protein>
<dbReference type="EMBL" id="WTYA01000006">
    <property type="protein sequence ID" value="MXP29000.1"/>
    <property type="molecule type" value="Genomic_DNA"/>
</dbReference>
<keyword evidence="3" id="KW-1185">Reference proteome</keyword>
<accession>A0A845AFH8</accession>
<feature type="transmembrane region" description="Helical" evidence="1">
    <location>
        <begin position="106"/>
        <end position="127"/>
    </location>
</feature>
<organism evidence="2 3">
    <name type="scientific">Qipengyuania algicida</name>
    <dbReference type="NCBI Taxonomy" id="1836209"/>
    <lineage>
        <taxon>Bacteria</taxon>
        <taxon>Pseudomonadati</taxon>
        <taxon>Pseudomonadota</taxon>
        <taxon>Alphaproteobacteria</taxon>
        <taxon>Sphingomonadales</taxon>
        <taxon>Erythrobacteraceae</taxon>
        <taxon>Qipengyuania</taxon>
    </lineage>
</organism>
<dbReference type="RefSeq" id="WP_160753299.1">
    <property type="nucleotide sequence ID" value="NZ_WTYA01000006.1"/>
</dbReference>
<keyword evidence="1" id="KW-0812">Transmembrane</keyword>
<keyword evidence="1" id="KW-0472">Membrane</keyword>
<proteinExistence type="predicted"/>
<dbReference type="OrthoDB" id="7618855at2"/>
<keyword evidence="1" id="KW-1133">Transmembrane helix</keyword>
<gene>
    <name evidence="2" type="ORF">GRI58_09210</name>
</gene>
<dbReference type="Pfam" id="PF09933">
    <property type="entry name" value="DUF2165"/>
    <property type="match status" value="1"/>
</dbReference>
<dbReference type="AlphaFoldDB" id="A0A845AFH8"/>
<comment type="caution">
    <text evidence="2">The sequence shown here is derived from an EMBL/GenBank/DDBJ whole genome shotgun (WGS) entry which is preliminary data.</text>
</comment>
<feature type="transmembrane region" description="Helical" evidence="1">
    <location>
        <begin position="139"/>
        <end position="157"/>
    </location>
</feature>
<sequence length="168" mass="18645">MIDRYLKSLFSLALGVMALFYVAHNIANWAAAEQFFTYTTGRVGHEAYPVDLLPVPSAPMIWVAMLLVFALELGAGVMLVLGAFTLWRARTLDDAKFERAKLFSKIGIGCAVLNWWGLFQGLAVAGFQLWQAPLGAGPFYGSFFFGAMNMMLLIYLSQRDNASTPFRD</sequence>
<evidence type="ECO:0000256" key="1">
    <source>
        <dbReference type="SAM" id="Phobius"/>
    </source>
</evidence>
<evidence type="ECO:0000313" key="2">
    <source>
        <dbReference type="EMBL" id="MXP29000.1"/>
    </source>
</evidence>
<dbReference type="InterPro" id="IPR018681">
    <property type="entry name" value="DUF2165_transmembrane"/>
</dbReference>
<name>A0A845AFH8_9SPHN</name>
<dbReference type="Proteomes" id="UP000439780">
    <property type="component" value="Unassembled WGS sequence"/>
</dbReference>